<accession>A0AA39UAC6</accession>
<evidence type="ECO:0000313" key="6">
    <source>
        <dbReference type="EMBL" id="KAK0512306.1"/>
    </source>
</evidence>
<dbReference type="InterPro" id="IPR000387">
    <property type="entry name" value="Tyr_Pase_dom"/>
</dbReference>
<evidence type="ECO:0000259" key="4">
    <source>
        <dbReference type="PROSITE" id="PS50054"/>
    </source>
</evidence>
<organism evidence="6 7">
    <name type="scientific">Cladonia borealis</name>
    <dbReference type="NCBI Taxonomy" id="184061"/>
    <lineage>
        <taxon>Eukaryota</taxon>
        <taxon>Fungi</taxon>
        <taxon>Dikarya</taxon>
        <taxon>Ascomycota</taxon>
        <taxon>Pezizomycotina</taxon>
        <taxon>Lecanoromycetes</taxon>
        <taxon>OSLEUM clade</taxon>
        <taxon>Lecanoromycetidae</taxon>
        <taxon>Lecanorales</taxon>
        <taxon>Lecanorineae</taxon>
        <taxon>Cladoniaceae</taxon>
        <taxon>Cladonia</taxon>
    </lineage>
</organism>
<dbReference type="InterPro" id="IPR016130">
    <property type="entry name" value="Tyr_Pase_AS"/>
</dbReference>
<gene>
    <name evidence="6" type="ORF">JMJ35_005434</name>
</gene>
<sequence length="693" mass="77117">MSTLVLHQPVSRTTLTPPPHNPGLSIDTARPGSAPIPNKHLSYCPPGPAPGSSQQVPATPPASPPSKNASLQTLSILYPAENHRKVSDRPPIYSIDAVTLTAATNELATQLFPDPKLVFPWLHGLHSENQVQLAFFIARRRALRITPKCFRGITIVKVGGDLTRSRLKGAISADEVLNVDCGRDASFLDIDPRDGFSVRNFQIQTTKMAMVSDIVVYGDDTASKAQIQSLAEKFAIAQNTWRVKNGNGDPDTPIYHTFIISSPFEDFEKNHPDMIAIDSQGQSTGKVMDFFQWERKEMCSMSKASEIANNVWLGPTPDSLLCPPSDDDPAFDIFIEANDLAQAPDFQTLKRIGELSYSAPQHLEFPSSGSIVPQTHGKSGTDPLKLMCQWMRKLANPSTTPEASDDDENDSDGDIPMKQLHPQSRRILIHCTDGYTESTLLALAYFMYAEQIPVHEAWLRLHCEKGRNFFAYPSDVALLASLQPKLVPSLPLTSRGRSHVARDEPPWLSRIDGSLPSRILPYMYLGNLTHANNPDLLRAMGIKRILSVGEPVNWPKHQVDSWGARNLLFIDRVQDNGVDPLMKDFERCLEFIGRGKLDCTATLVHCRVGVSRSATICIAEVMSSLGLSFPRAYCFVRARRLNVIIQPHLRFAYELLKWDEVCQMKRGQGVRRELEWGTVAREIAALNRPYAAR</sequence>
<dbReference type="InterPro" id="IPR053239">
    <property type="entry name" value="Dual_spec_PTase"/>
</dbReference>
<keyword evidence="2" id="KW-0904">Protein phosphatase</keyword>
<evidence type="ECO:0000256" key="3">
    <source>
        <dbReference type="SAM" id="MobiDB-lite"/>
    </source>
</evidence>
<feature type="domain" description="Tyrosine-protein phosphatase" evidence="4">
    <location>
        <begin position="515"/>
        <end position="664"/>
    </location>
</feature>
<protein>
    <submittedName>
        <fullName evidence="6">Uncharacterized protein</fullName>
    </submittedName>
</protein>
<feature type="region of interest" description="Disordered" evidence="3">
    <location>
        <begin position="1"/>
        <end position="69"/>
    </location>
</feature>
<feature type="compositionally biased region" description="Polar residues" evidence="3">
    <location>
        <begin position="1"/>
        <end position="15"/>
    </location>
</feature>
<evidence type="ECO:0000259" key="5">
    <source>
        <dbReference type="PROSITE" id="PS50056"/>
    </source>
</evidence>
<evidence type="ECO:0000313" key="7">
    <source>
        <dbReference type="Proteomes" id="UP001166286"/>
    </source>
</evidence>
<dbReference type="PROSITE" id="PS50056">
    <property type="entry name" value="TYR_PHOSPHATASE_2"/>
    <property type="match status" value="1"/>
</dbReference>
<dbReference type="EMBL" id="JAFEKC020000011">
    <property type="protein sequence ID" value="KAK0512306.1"/>
    <property type="molecule type" value="Genomic_DNA"/>
</dbReference>
<keyword evidence="1" id="KW-0378">Hydrolase</keyword>
<dbReference type="AlphaFoldDB" id="A0AA39UAC6"/>
<evidence type="ECO:0000256" key="2">
    <source>
        <dbReference type="ARBA" id="ARBA00022912"/>
    </source>
</evidence>
<comment type="caution">
    <text evidence="6">The sequence shown here is derived from an EMBL/GenBank/DDBJ whole genome shotgun (WGS) entry which is preliminary data.</text>
</comment>
<name>A0AA39UAC6_9LECA</name>
<dbReference type="SUPFAM" id="SSF52799">
    <property type="entry name" value="(Phosphotyrosine protein) phosphatases II"/>
    <property type="match status" value="2"/>
</dbReference>
<dbReference type="InterPro" id="IPR029021">
    <property type="entry name" value="Prot-tyrosine_phosphatase-like"/>
</dbReference>
<dbReference type="Gene3D" id="3.90.190.10">
    <property type="entry name" value="Protein tyrosine phosphatase superfamily"/>
    <property type="match status" value="2"/>
</dbReference>
<dbReference type="PANTHER" id="PTHR47550:SF1">
    <property type="entry name" value="DUAL SPECIFICITY PROTEIN PHOSPHATASE PPS1"/>
    <property type="match status" value="1"/>
</dbReference>
<feature type="region of interest" description="Disordered" evidence="3">
    <location>
        <begin position="396"/>
        <end position="419"/>
    </location>
</feature>
<dbReference type="Pfam" id="PF00782">
    <property type="entry name" value="DSPc"/>
    <property type="match status" value="1"/>
</dbReference>
<dbReference type="InterPro" id="IPR000340">
    <property type="entry name" value="Dual-sp_phosphatase_cat-dom"/>
</dbReference>
<dbReference type="PROSITE" id="PS00383">
    <property type="entry name" value="TYR_PHOSPHATASE_1"/>
    <property type="match status" value="1"/>
</dbReference>
<dbReference type="GO" id="GO:0008138">
    <property type="term" value="F:protein tyrosine/serine/threonine phosphatase activity"/>
    <property type="evidence" value="ECO:0007669"/>
    <property type="project" value="TreeGrafter"/>
</dbReference>
<dbReference type="Proteomes" id="UP001166286">
    <property type="component" value="Unassembled WGS sequence"/>
</dbReference>
<dbReference type="GO" id="GO:0005634">
    <property type="term" value="C:nucleus"/>
    <property type="evidence" value="ECO:0007669"/>
    <property type="project" value="GOC"/>
</dbReference>
<evidence type="ECO:0000256" key="1">
    <source>
        <dbReference type="ARBA" id="ARBA00022801"/>
    </source>
</evidence>
<dbReference type="SMART" id="SM00195">
    <property type="entry name" value="DSPc"/>
    <property type="match status" value="1"/>
</dbReference>
<proteinExistence type="predicted"/>
<dbReference type="PANTHER" id="PTHR47550">
    <property type="entry name" value="DUAL SPECIFICITY PROTEIN PHOSPHATASE PPS1"/>
    <property type="match status" value="1"/>
</dbReference>
<feature type="compositionally biased region" description="Acidic residues" evidence="3">
    <location>
        <begin position="403"/>
        <end position="413"/>
    </location>
</feature>
<dbReference type="InterPro" id="IPR020422">
    <property type="entry name" value="TYR_PHOSPHATASE_DUAL_dom"/>
</dbReference>
<reference evidence="6" key="1">
    <citation type="submission" date="2023-03" db="EMBL/GenBank/DDBJ databases">
        <title>Complete genome of Cladonia borealis.</title>
        <authorList>
            <person name="Park H."/>
        </authorList>
    </citation>
    <scope>NUCLEOTIDE SEQUENCE</scope>
    <source>
        <strain evidence="6">ANT050790</strain>
    </source>
</reference>
<dbReference type="FunFam" id="3.90.190.10:FF:000110">
    <property type="entry name" value="PPS1p Protein phosphatase"/>
    <property type="match status" value="1"/>
</dbReference>
<dbReference type="PROSITE" id="PS50054">
    <property type="entry name" value="TYR_PHOSPHATASE_DUAL"/>
    <property type="match status" value="1"/>
</dbReference>
<dbReference type="GO" id="GO:0033260">
    <property type="term" value="P:nuclear DNA replication"/>
    <property type="evidence" value="ECO:0007669"/>
    <property type="project" value="TreeGrafter"/>
</dbReference>
<feature type="domain" description="Tyrosine specific protein phosphatases" evidence="5">
    <location>
        <begin position="583"/>
        <end position="651"/>
    </location>
</feature>
<keyword evidence="7" id="KW-1185">Reference proteome</keyword>